<dbReference type="SUPFAM" id="SSF54862">
    <property type="entry name" value="4Fe-4S ferredoxins"/>
    <property type="match status" value="1"/>
</dbReference>
<protein>
    <submittedName>
        <fullName evidence="7">NADH-quinone oxidoreductase subunit NuoF</fullName>
    </submittedName>
</protein>
<dbReference type="InterPro" id="IPR037207">
    <property type="entry name" value="Nuop51_4Fe4S-bd_sf"/>
</dbReference>
<dbReference type="GO" id="GO:0008137">
    <property type="term" value="F:NADH dehydrogenase (ubiquinone) activity"/>
    <property type="evidence" value="ECO:0007669"/>
    <property type="project" value="InterPro"/>
</dbReference>
<dbReference type="Gene3D" id="3.40.50.11540">
    <property type="entry name" value="NADH-ubiquinone oxidoreductase 51kDa subunit"/>
    <property type="match status" value="1"/>
</dbReference>
<evidence type="ECO:0000256" key="5">
    <source>
        <dbReference type="ARBA" id="ARBA00023014"/>
    </source>
</evidence>
<dbReference type="FunFam" id="1.20.1440.230:FF:000001">
    <property type="entry name" value="Mitochondrial NADH dehydrogenase flavoprotein 1"/>
    <property type="match status" value="1"/>
</dbReference>
<dbReference type="InterPro" id="IPR017900">
    <property type="entry name" value="4Fe4S_Fe_S_CS"/>
</dbReference>
<dbReference type="FunFam" id="3.40.50.11540:FF:000001">
    <property type="entry name" value="NADH dehydrogenase [ubiquinone] flavoprotein 1, mitochondrial"/>
    <property type="match status" value="1"/>
</dbReference>
<dbReference type="Gene3D" id="6.10.250.1450">
    <property type="match status" value="1"/>
</dbReference>
<evidence type="ECO:0000259" key="6">
    <source>
        <dbReference type="PROSITE" id="PS51379"/>
    </source>
</evidence>
<organism evidence="7 8">
    <name type="scientific">Deferribacter autotrophicus</name>
    <dbReference type="NCBI Taxonomy" id="500465"/>
    <lineage>
        <taxon>Bacteria</taxon>
        <taxon>Pseudomonadati</taxon>
        <taxon>Deferribacterota</taxon>
        <taxon>Deferribacteres</taxon>
        <taxon>Deferribacterales</taxon>
        <taxon>Deferribacteraceae</taxon>
        <taxon>Deferribacter</taxon>
    </lineage>
</organism>
<dbReference type="Pfam" id="PF12838">
    <property type="entry name" value="Fer4_7"/>
    <property type="match status" value="1"/>
</dbReference>
<dbReference type="PROSITE" id="PS51379">
    <property type="entry name" value="4FE4S_FER_2"/>
    <property type="match status" value="2"/>
</dbReference>
<dbReference type="Pfam" id="PF01512">
    <property type="entry name" value="Complex1_51K"/>
    <property type="match status" value="1"/>
</dbReference>
<dbReference type="GO" id="GO:0051539">
    <property type="term" value="F:4 iron, 4 sulfur cluster binding"/>
    <property type="evidence" value="ECO:0007669"/>
    <property type="project" value="UniProtKB-KW"/>
</dbReference>
<comment type="similarity">
    <text evidence="1">Belongs to the complex I 51 kDa subunit family.</text>
</comment>
<dbReference type="OrthoDB" id="9761899at2"/>
<evidence type="ECO:0000313" key="7">
    <source>
        <dbReference type="EMBL" id="KAA0257702.1"/>
    </source>
</evidence>
<gene>
    <name evidence="7" type="primary">nuoF</name>
    <name evidence="7" type="ORF">FHQ18_08140</name>
</gene>
<dbReference type="InterPro" id="IPR019575">
    <property type="entry name" value="Nuop51_4Fe4S-bd"/>
</dbReference>
<dbReference type="AlphaFoldDB" id="A0A5A8F4W9"/>
<feature type="domain" description="4Fe-4S ferredoxin-type" evidence="6">
    <location>
        <begin position="541"/>
        <end position="570"/>
    </location>
</feature>
<dbReference type="InterPro" id="IPR036249">
    <property type="entry name" value="Thioredoxin-like_sf"/>
</dbReference>
<dbReference type="Gene3D" id="3.30.70.20">
    <property type="match status" value="1"/>
</dbReference>
<evidence type="ECO:0000256" key="1">
    <source>
        <dbReference type="ARBA" id="ARBA00007523"/>
    </source>
</evidence>
<reference evidence="7 8" key="1">
    <citation type="submission" date="2019-06" db="EMBL/GenBank/DDBJ databases">
        <title>Genomic insights into carbon and energy metabolism of Deferribacter autotrophicus revealed new metabolic traits in the phylum Deferribacteres.</title>
        <authorList>
            <person name="Slobodkin A.I."/>
            <person name="Slobodkina G.B."/>
            <person name="Allioux M."/>
            <person name="Alain K."/>
            <person name="Jebbar M."/>
            <person name="Shadrin V."/>
            <person name="Kublanov I.V."/>
            <person name="Toshchakov S.V."/>
            <person name="Bonch-Osmolovskaya E.A."/>
        </authorList>
    </citation>
    <scope>NUCLEOTIDE SEQUENCE [LARGE SCALE GENOMIC DNA]</scope>
    <source>
        <strain evidence="7 8">SL50</strain>
    </source>
</reference>
<accession>A0A5A8F4W9</accession>
<dbReference type="Gene3D" id="3.10.20.600">
    <property type="match status" value="1"/>
</dbReference>
<dbReference type="SUPFAM" id="SSF140490">
    <property type="entry name" value="Nqo1C-terminal domain-like"/>
    <property type="match status" value="1"/>
</dbReference>
<dbReference type="InterPro" id="IPR037225">
    <property type="entry name" value="Nuo51_FMN-bd_sf"/>
</dbReference>
<dbReference type="Gene3D" id="3.40.30.10">
    <property type="entry name" value="Glutaredoxin"/>
    <property type="match status" value="1"/>
</dbReference>
<dbReference type="RefSeq" id="WP_149266675.1">
    <property type="nucleotide sequence ID" value="NZ_VFJB01000006.1"/>
</dbReference>
<keyword evidence="3" id="KW-0479">Metal-binding</keyword>
<dbReference type="NCBIfam" id="NF010120">
    <property type="entry name" value="PRK13596.1"/>
    <property type="match status" value="1"/>
</dbReference>
<dbReference type="EMBL" id="VFJB01000006">
    <property type="protein sequence ID" value="KAA0257702.1"/>
    <property type="molecule type" value="Genomic_DNA"/>
</dbReference>
<keyword evidence="4" id="KW-0408">Iron</keyword>
<dbReference type="SMART" id="SM00928">
    <property type="entry name" value="NADH_4Fe-4S"/>
    <property type="match status" value="1"/>
</dbReference>
<dbReference type="Gene3D" id="1.20.1440.230">
    <property type="entry name" value="NADH-ubiquinone oxidoreductase 51kDa subunit, iron-sulphur binding domain"/>
    <property type="match status" value="1"/>
</dbReference>
<proteinExistence type="inferred from homology"/>
<dbReference type="InterPro" id="IPR001949">
    <property type="entry name" value="NADH-UbQ_OxRdtase_51kDa_CS"/>
</dbReference>
<dbReference type="PANTHER" id="PTHR43578">
    <property type="entry name" value="NADH-QUINONE OXIDOREDUCTASE SUBUNIT F"/>
    <property type="match status" value="1"/>
</dbReference>
<dbReference type="CDD" id="cd02980">
    <property type="entry name" value="TRX_Fd_family"/>
    <property type="match status" value="1"/>
</dbReference>
<evidence type="ECO:0000256" key="3">
    <source>
        <dbReference type="ARBA" id="ARBA00022723"/>
    </source>
</evidence>
<dbReference type="SUPFAM" id="SSF142984">
    <property type="entry name" value="Nqo1 middle domain-like"/>
    <property type="match status" value="1"/>
</dbReference>
<dbReference type="Proteomes" id="UP000322876">
    <property type="component" value="Unassembled WGS sequence"/>
</dbReference>
<dbReference type="InterPro" id="IPR017896">
    <property type="entry name" value="4Fe4S_Fe-S-bd"/>
</dbReference>
<dbReference type="PROSITE" id="PS00645">
    <property type="entry name" value="COMPLEX1_51K_2"/>
    <property type="match status" value="1"/>
</dbReference>
<comment type="caution">
    <text evidence="7">The sequence shown here is derived from an EMBL/GenBank/DDBJ whole genome shotgun (WGS) entry which is preliminary data.</text>
</comment>
<keyword evidence="8" id="KW-1185">Reference proteome</keyword>
<evidence type="ECO:0000256" key="4">
    <source>
        <dbReference type="ARBA" id="ARBA00023004"/>
    </source>
</evidence>
<feature type="domain" description="4Fe-4S ferredoxin-type" evidence="6">
    <location>
        <begin position="571"/>
        <end position="596"/>
    </location>
</feature>
<dbReference type="SUPFAM" id="SSF52833">
    <property type="entry name" value="Thioredoxin-like"/>
    <property type="match status" value="1"/>
</dbReference>
<dbReference type="PANTHER" id="PTHR43578:SF3">
    <property type="entry name" value="NADH-QUINONE OXIDOREDUCTASE SUBUNIT F"/>
    <property type="match status" value="1"/>
</dbReference>
<keyword evidence="5" id="KW-0411">Iron-sulfur</keyword>
<keyword evidence="2" id="KW-0004">4Fe-4S</keyword>
<evidence type="ECO:0000256" key="2">
    <source>
        <dbReference type="ARBA" id="ARBA00022485"/>
    </source>
</evidence>
<name>A0A5A8F4W9_9BACT</name>
<dbReference type="PROSITE" id="PS00198">
    <property type="entry name" value="4FE4S_FER_1"/>
    <property type="match status" value="2"/>
</dbReference>
<dbReference type="GO" id="GO:0046872">
    <property type="term" value="F:metal ion binding"/>
    <property type="evidence" value="ECO:0007669"/>
    <property type="project" value="UniProtKB-KW"/>
</dbReference>
<dbReference type="GO" id="GO:0010181">
    <property type="term" value="F:FMN binding"/>
    <property type="evidence" value="ECO:0007669"/>
    <property type="project" value="InterPro"/>
</dbReference>
<dbReference type="Pfam" id="PF10589">
    <property type="entry name" value="NADH_4Fe-4S"/>
    <property type="match status" value="1"/>
</dbReference>
<dbReference type="InterPro" id="IPR011538">
    <property type="entry name" value="Nuo51_FMN-bd"/>
</dbReference>
<dbReference type="SUPFAM" id="SSF142019">
    <property type="entry name" value="Nqo1 FMN-binding domain-like"/>
    <property type="match status" value="1"/>
</dbReference>
<sequence length="596" mass="65287">MSAQKIDQIEVHVCMGTAGVASGGPDVMAAFEEEFKKHGLIGEVKERNCKVKATGCRGLCARDVLVDIHIPGQEEVTYEHVTPEMVPTIVEEHIIKGEVVKKWAAKKDYYDFYKLQKRYVLADCGKVDPEDIDDYIAYGGYEAIKKVLKEMTPEEVIEEVKKSGLRGRGGGGFPTGLKWTFCRASKGDLKYLICNADEGDPGAFMDRSIIEGNPHAVIEGMLIAAYAIGCKEGYIYCRAEYPLAIKRVKKAIRIAEERGFLGKNILGTDFEFHLHLKEGAGAFVCGEETALIASIEGERGMPRPRPPFPAVKGLWGKPSNVNNVETFANLPLIIKNGAEWYASIGTEKSKGTKIFALSGKVKSTGLIEVPMGVTVRQLVFDVGGGIPKRRKIKAVQLGGPSGGCLPESMLDTPIDYDSLIAAGAMMGSGGVVVMDETNCMVNVAKFFLTFTQRESCGKCIPCRIGTKTMLDILERICKGEGREGDIELLESLAMDIKTASLCGLGQTAPNPVLTTIKYFRHEYEAHIKDKKCPARECPDLIEFVVDEDRCKKCGICFKVCPVGAITWEKGKPAYIDKSKCVKCRECIVNCPFNAID</sequence>
<evidence type="ECO:0000313" key="8">
    <source>
        <dbReference type="Proteomes" id="UP000322876"/>
    </source>
</evidence>